<organism evidence="2 5">
    <name type="scientific">Streptomyces cinereoruber</name>
    <dbReference type="NCBI Taxonomy" id="67260"/>
    <lineage>
        <taxon>Bacteria</taxon>
        <taxon>Bacillati</taxon>
        <taxon>Actinomycetota</taxon>
        <taxon>Actinomycetes</taxon>
        <taxon>Kitasatosporales</taxon>
        <taxon>Streptomycetaceae</taxon>
        <taxon>Streptomyces</taxon>
    </lineage>
</organism>
<gene>
    <name evidence="3" type="ORF">CP977_03130</name>
    <name evidence="2" type="ORF">GCM10010497_19550</name>
</gene>
<dbReference type="RefSeq" id="WP_062757279.1">
    <property type="nucleotide sequence ID" value="NZ_BMSJ01000003.1"/>
</dbReference>
<evidence type="ECO:0000313" key="3">
    <source>
        <dbReference type="EMBL" id="QEV31286.1"/>
    </source>
</evidence>
<dbReference type="AlphaFoldDB" id="A0AAV4KE08"/>
<dbReference type="GeneID" id="95452760"/>
<dbReference type="InterPro" id="IPR036390">
    <property type="entry name" value="WH_DNA-bd_sf"/>
</dbReference>
<dbReference type="EMBL" id="CP023693">
    <property type="protein sequence ID" value="QEV31286.1"/>
    <property type="molecule type" value="Genomic_DNA"/>
</dbReference>
<proteinExistence type="predicted"/>
<dbReference type="Proteomes" id="UP000326029">
    <property type="component" value="Chromosome"/>
</dbReference>
<dbReference type="PANTHER" id="PTHR33164:SF94">
    <property type="entry name" value="TRANSCRIPTIONAL REGULATORY PROTEIN-RELATED"/>
    <property type="match status" value="1"/>
</dbReference>
<evidence type="ECO:0000313" key="4">
    <source>
        <dbReference type="Proteomes" id="UP000326029"/>
    </source>
</evidence>
<dbReference type="GO" id="GO:0003700">
    <property type="term" value="F:DNA-binding transcription factor activity"/>
    <property type="evidence" value="ECO:0007669"/>
    <property type="project" value="InterPro"/>
</dbReference>
<evidence type="ECO:0000313" key="5">
    <source>
        <dbReference type="Proteomes" id="UP000642014"/>
    </source>
</evidence>
<protein>
    <submittedName>
        <fullName evidence="2 3">Transcriptional regulator</fullName>
    </submittedName>
</protein>
<dbReference type="InterPro" id="IPR000835">
    <property type="entry name" value="HTH_MarR-typ"/>
</dbReference>
<dbReference type="SUPFAM" id="SSF46785">
    <property type="entry name" value="Winged helix' DNA-binding domain"/>
    <property type="match status" value="1"/>
</dbReference>
<accession>A0AAV4KE08</accession>
<evidence type="ECO:0000259" key="1">
    <source>
        <dbReference type="PROSITE" id="PS50995"/>
    </source>
</evidence>
<dbReference type="PANTHER" id="PTHR33164">
    <property type="entry name" value="TRANSCRIPTIONAL REGULATOR, MARR FAMILY"/>
    <property type="match status" value="1"/>
</dbReference>
<dbReference type="EMBL" id="BMSJ01000003">
    <property type="protein sequence ID" value="GGR17696.1"/>
    <property type="molecule type" value="Genomic_DNA"/>
</dbReference>
<dbReference type="InterPro" id="IPR039422">
    <property type="entry name" value="MarR/SlyA-like"/>
</dbReference>
<reference evidence="2" key="3">
    <citation type="submission" date="2023-08" db="EMBL/GenBank/DDBJ databases">
        <authorList>
            <person name="Sun Q."/>
            <person name="Ohkuma M."/>
        </authorList>
    </citation>
    <scope>NUCLEOTIDE SEQUENCE</scope>
    <source>
        <strain evidence="2">JCM 4205</strain>
    </source>
</reference>
<dbReference type="SMART" id="SM00347">
    <property type="entry name" value="HTH_MARR"/>
    <property type="match status" value="1"/>
</dbReference>
<dbReference type="Pfam" id="PF12802">
    <property type="entry name" value="MarR_2"/>
    <property type="match status" value="1"/>
</dbReference>
<reference evidence="2 5" key="1">
    <citation type="journal article" date="2014" name="Int. J. Syst. Evol. Microbiol.">
        <title>Complete genome sequence of Corynebacterium casei LMG S-19264T (=DSM 44701T), isolated from a smear-ripened cheese.</title>
        <authorList>
            <consortium name="US DOE Joint Genome Institute (JGI-PGF)"/>
            <person name="Walter F."/>
            <person name="Albersmeier A."/>
            <person name="Kalinowski J."/>
            <person name="Ruckert C."/>
        </authorList>
    </citation>
    <scope>NUCLEOTIDE SEQUENCE [LARGE SCALE GENOMIC DNA]</scope>
    <source>
        <strain evidence="2 5">JCM 4205</strain>
    </source>
</reference>
<evidence type="ECO:0000313" key="2">
    <source>
        <dbReference type="EMBL" id="GGR17696.1"/>
    </source>
</evidence>
<sequence>MQNTHEEDEDPGPELDEAVRTLLLLMPRTVARVKRVRVPEDLQSLTLAPRHLSLLAHLLFDGPLSVNELAAELEVAPTTASLMVGDLAKKGVLERVEDPADRRRKIVSISERYRAAIDGWLGRSADAWRAALAPLDARERRMFIETLAAYEHGLTEPLE</sequence>
<dbReference type="Proteomes" id="UP000642014">
    <property type="component" value="Unassembled WGS sequence"/>
</dbReference>
<dbReference type="GO" id="GO:0006950">
    <property type="term" value="P:response to stress"/>
    <property type="evidence" value="ECO:0007669"/>
    <property type="project" value="TreeGrafter"/>
</dbReference>
<dbReference type="PROSITE" id="PS50995">
    <property type="entry name" value="HTH_MARR_2"/>
    <property type="match status" value="1"/>
</dbReference>
<keyword evidence="4" id="KW-1185">Reference proteome</keyword>
<feature type="domain" description="HTH marR-type" evidence="1">
    <location>
        <begin position="15"/>
        <end position="152"/>
    </location>
</feature>
<dbReference type="Gene3D" id="1.10.10.10">
    <property type="entry name" value="Winged helix-like DNA-binding domain superfamily/Winged helix DNA-binding domain"/>
    <property type="match status" value="1"/>
</dbReference>
<dbReference type="InterPro" id="IPR036388">
    <property type="entry name" value="WH-like_DNA-bd_sf"/>
</dbReference>
<reference evidence="3 4" key="2">
    <citation type="submission" date="2017-09" db="EMBL/GenBank/DDBJ databases">
        <authorList>
            <person name="Lee N."/>
            <person name="Cho B.-K."/>
        </authorList>
    </citation>
    <scope>NUCLEOTIDE SEQUENCE [LARGE SCALE GENOMIC DNA]</scope>
    <source>
        <strain evidence="3 4">ATCC 19740</strain>
    </source>
</reference>
<name>A0AAV4KE08_9ACTN</name>